<organism evidence="1 2">
    <name type="scientific">Rangifer tarandus platyrhynchus</name>
    <name type="common">Svalbard reindeer</name>
    <dbReference type="NCBI Taxonomy" id="3082113"/>
    <lineage>
        <taxon>Eukaryota</taxon>
        <taxon>Metazoa</taxon>
        <taxon>Chordata</taxon>
        <taxon>Craniata</taxon>
        <taxon>Vertebrata</taxon>
        <taxon>Euteleostomi</taxon>
        <taxon>Mammalia</taxon>
        <taxon>Eutheria</taxon>
        <taxon>Laurasiatheria</taxon>
        <taxon>Artiodactyla</taxon>
        <taxon>Ruminantia</taxon>
        <taxon>Pecora</taxon>
        <taxon>Cervidae</taxon>
        <taxon>Odocoileinae</taxon>
        <taxon>Rangifer</taxon>
    </lineage>
</organism>
<gene>
    <name evidence="1" type="ORF">MRATA1EN22A_LOCUS2731</name>
</gene>
<dbReference type="Proteomes" id="UP001162501">
    <property type="component" value="Chromosome 11"/>
</dbReference>
<evidence type="ECO:0000313" key="2">
    <source>
        <dbReference type="Proteomes" id="UP001162501"/>
    </source>
</evidence>
<evidence type="ECO:0000313" key="1">
    <source>
        <dbReference type="EMBL" id="CAM9454459.1"/>
    </source>
</evidence>
<proteinExistence type="predicted"/>
<sequence>MCPPALPRLPLADQTSKGQMGEAEIPISQTEHWSSRIREELGPVSASLARASRQLQAAGPGGQPRLWPPSLVESEMHPGTPCLGSRAKIGQVLGP</sequence>
<name>A0AC59Y7D8_RANTA</name>
<reference evidence="1" key="2">
    <citation type="submission" date="2025-03" db="EMBL/GenBank/DDBJ databases">
        <authorList>
            <consortium name="ELIXIR-Norway"/>
            <consortium name="Elixir Norway"/>
        </authorList>
    </citation>
    <scope>NUCLEOTIDE SEQUENCE</scope>
</reference>
<reference evidence="1" key="1">
    <citation type="submission" date="2023-05" db="EMBL/GenBank/DDBJ databases">
        <authorList>
            <consortium name="ELIXIR-Norway"/>
        </authorList>
    </citation>
    <scope>NUCLEOTIDE SEQUENCE</scope>
</reference>
<protein>
    <submittedName>
        <fullName evidence="1">Uncharacterized protein</fullName>
    </submittedName>
</protein>
<dbReference type="EMBL" id="OX596095">
    <property type="protein sequence ID" value="CAM9454459.1"/>
    <property type="molecule type" value="Genomic_DNA"/>
</dbReference>
<accession>A0AC59Y7D8</accession>